<feature type="transmembrane region" description="Helical" evidence="1">
    <location>
        <begin position="28"/>
        <end position="46"/>
    </location>
</feature>
<dbReference type="EMBL" id="CP031699">
    <property type="protein sequence ID" value="QEY24776.1"/>
    <property type="molecule type" value="Genomic_DNA"/>
</dbReference>
<keyword evidence="1" id="KW-0812">Transmembrane</keyword>
<sequence>MTDRQTNPQTPEEQAAKTKKAKAKIRTVRIWTWIVMSLLISFFFLSKCAMTKPEFKQSVIDSCVKNIPFSEKWQADLKAQGLEGQGNKVIADYCVCMWDEPLEKLSYQQVENFGKLSAQEQVDLLGGSAAFEDRDRRCVAGLKAK</sequence>
<keyword evidence="1" id="KW-0472">Membrane</keyword>
<organism evidence="2 3">
    <name type="scientific">Neisseria animalis</name>
    <dbReference type="NCBI Taxonomy" id="492"/>
    <lineage>
        <taxon>Bacteria</taxon>
        <taxon>Pseudomonadati</taxon>
        <taxon>Pseudomonadota</taxon>
        <taxon>Betaproteobacteria</taxon>
        <taxon>Neisseriales</taxon>
        <taxon>Neisseriaceae</taxon>
        <taxon>Neisseria</taxon>
    </lineage>
</organism>
<accession>A0A5P3MT32</accession>
<reference evidence="2 3" key="1">
    <citation type="submission" date="2018-08" db="EMBL/GenBank/DDBJ databases">
        <title>Neisseria animalis ATCC 49930 complete genome.</title>
        <authorList>
            <person name="Veseli I.A."/>
            <person name="Mascarenhas dos Santos A.C."/>
            <person name="Buttler R."/>
            <person name="Pombert J.-F."/>
        </authorList>
    </citation>
    <scope>NUCLEOTIDE SEQUENCE [LARGE SCALE GENOMIC DNA]</scope>
    <source>
        <strain evidence="2 3">ATCC 49930</strain>
    </source>
</reference>
<keyword evidence="1" id="KW-1133">Transmembrane helix</keyword>
<protein>
    <submittedName>
        <fullName evidence="2">Uncharacterized protein</fullName>
    </submittedName>
</protein>
<evidence type="ECO:0000256" key="1">
    <source>
        <dbReference type="SAM" id="Phobius"/>
    </source>
</evidence>
<dbReference type="KEGG" id="naq:D0T90_10115"/>
<evidence type="ECO:0000313" key="2">
    <source>
        <dbReference type="EMBL" id="QEY24776.1"/>
    </source>
</evidence>
<dbReference type="OrthoDB" id="8611069at2"/>
<evidence type="ECO:0000313" key="3">
    <source>
        <dbReference type="Proteomes" id="UP000325536"/>
    </source>
</evidence>
<dbReference type="AlphaFoldDB" id="A0A5P3MT32"/>
<dbReference type="Proteomes" id="UP000325536">
    <property type="component" value="Chromosome"/>
</dbReference>
<dbReference type="RefSeq" id="WP_123796000.1">
    <property type="nucleotide sequence ID" value="NZ_CP031699.1"/>
</dbReference>
<name>A0A5P3MT32_NEIAN</name>
<proteinExistence type="predicted"/>
<gene>
    <name evidence="2" type="ORF">D0T90_10115</name>
</gene>
<keyword evidence="3" id="KW-1185">Reference proteome</keyword>